<comment type="subcellular location">
    <subcellularLocation>
        <location evidence="2">Secreted</location>
    </subcellularLocation>
</comment>
<dbReference type="InterPro" id="IPR017853">
    <property type="entry name" value="GH"/>
</dbReference>
<dbReference type="InterPro" id="IPR036881">
    <property type="entry name" value="Glyco_hydro_3_C_sf"/>
</dbReference>
<keyword evidence="7" id="KW-0378">Hydrolase</keyword>
<dbReference type="Pfam" id="PF00933">
    <property type="entry name" value="Glyco_hydro_3"/>
    <property type="match status" value="1"/>
</dbReference>
<feature type="region of interest" description="Disordered" evidence="14">
    <location>
        <begin position="1"/>
        <end position="28"/>
    </location>
</feature>
<dbReference type="InterPro" id="IPR036962">
    <property type="entry name" value="Glyco_hydro_3_N_sf"/>
</dbReference>
<dbReference type="InterPro" id="IPR026891">
    <property type="entry name" value="Fn3-like"/>
</dbReference>
<feature type="compositionally biased region" description="Basic and acidic residues" evidence="14">
    <location>
        <begin position="1"/>
        <end position="11"/>
    </location>
</feature>
<dbReference type="Gene3D" id="2.60.40.10">
    <property type="entry name" value="Immunoglobulins"/>
    <property type="match status" value="1"/>
</dbReference>
<dbReference type="InterPro" id="IPR013783">
    <property type="entry name" value="Ig-like_fold"/>
</dbReference>
<dbReference type="SUPFAM" id="SSF51445">
    <property type="entry name" value="(Trans)glycosidases"/>
    <property type="match status" value="1"/>
</dbReference>
<dbReference type="Gene3D" id="3.40.50.1700">
    <property type="entry name" value="Glycoside hydrolase family 3 C-terminal domain"/>
    <property type="match status" value="1"/>
</dbReference>
<dbReference type="EMBL" id="CAUYUJ010015780">
    <property type="protein sequence ID" value="CAK0858044.1"/>
    <property type="molecule type" value="Genomic_DNA"/>
</dbReference>
<evidence type="ECO:0000256" key="13">
    <source>
        <dbReference type="ARBA" id="ARBA00041808"/>
    </source>
</evidence>
<keyword evidence="8" id="KW-0326">Glycosidase</keyword>
<evidence type="ECO:0000256" key="10">
    <source>
        <dbReference type="ARBA" id="ARBA00039579"/>
    </source>
</evidence>
<dbReference type="SMART" id="SM01217">
    <property type="entry name" value="Fn3_like"/>
    <property type="match status" value="1"/>
</dbReference>
<dbReference type="InterPro" id="IPR001764">
    <property type="entry name" value="Glyco_hydro_3_N"/>
</dbReference>
<feature type="region of interest" description="Disordered" evidence="14">
    <location>
        <begin position="907"/>
        <end position="967"/>
    </location>
</feature>
<evidence type="ECO:0000256" key="8">
    <source>
        <dbReference type="ARBA" id="ARBA00023295"/>
    </source>
</evidence>
<name>A0ABN9UER4_9DINO</name>
<evidence type="ECO:0000313" key="16">
    <source>
        <dbReference type="EMBL" id="CAK0858044.1"/>
    </source>
</evidence>
<comment type="similarity">
    <text evidence="3">Belongs to the glycosyl hydrolase 3 family.</text>
</comment>
<evidence type="ECO:0000256" key="6">
    <source>
        <dbReference type="ARBA" id="ARBA00022729"/>
    </source>
</evidence>
<dbReference type="EC" id="3.2.1.21" evidence="4"/>
<comment type="function">
    <text evidence="9">Beta-glucosidases are one of a number of cellulolytic enzymes involved in the degradation of cellulosic biomass. Catalyzes the last step releasing glucose from the inhibitory cellobiose.</text>
</comment>
<dbReference type="Pfam" id="PF14310">
    <property type="entry name" value="Fn3-like"/>
    <property type="match status" value="1"/>
</dbReference>
<protein>
    <recommendedName>
        <fullName evidence="10">Probable beta-glucosidase G</fullName>
        <ecNumber evidence="4">3.2.1.21</ecNumber>
    </recommendedName>
    <alternativeName>
        <fullName evidence="11">Beta-D-glucoside glucohydrolase G</fullName>
    </alternativeName>
    <alternativeName>
        <fullName evidence="12">Cellobiase G</fullName>
    </alternativeName>
    <alternativeName>
        <fullName evidence="13">Gentiobiase G</fullName>
    </alternativeName>
</protein>
<evidence type="ECO:0000256" key="9">
    <source>
        <dbReference type="ARBA" id="ARBA00024983"/>
    </source>
</evidence>
<evidence type="ECO:0000256" key="11">
    <source>
        <dbReference type="ARBA" id="ARBA00041276"/>
    </source>
</evidence>
<dbReference type="Proteomes" id="UP001189429">
    <property type="component" value="Unassembled WGS sequence"/>
</dbReference>
<comment type="catalytic activity">
    <reaction evidence="1">
        <text>Hydrolysis of terminal, non-reducing beta-D-glucosyl residues with release of beta-D-glucose.</text>
        <dbReference type="EC" id="3.2.1.21"/>
    </reaction>
</comment>
<gene>
    <name evidence="16" type="ORF">PCOR1329_LOCUS47953</name>
</gene>
<accession>A0ABN9UER4</accession>
<feature type="compositionally biased region" description="Basic residues" evidence="14">
    <location>
        <begin position="912"/>
        <end position="922"/>
    </location>
</feature>
<evidence type="ECO:0000259" key="15">
    <source>
        <dbReference type="SMART" id="SM01217"/>
    </source>
</evidence>
<dbReference type="InterPro" id="IPR002772">
    <property type="entry name" value="Glyco_hydro_3_C"/>
</dbReference>
<keyword evidence="6" id="KW-0732">Signal</keyword>
<evidence type="ECO:0000256" key="1">
    <source>
        <dbReference type="ARBA" id="ARBA00000448"/>
    </source>
</evidence>
<feature type="domain" description="Fibronectin type III-like" evidence="15">
    <location>
        <begin position="768"/>
        <end position="840"/>
    </location>
</feature>
<dbReference type="PANTHER" id="PTHR42715">
    <property type="entry name" value="BETA-GLUCOSIDASE"/>
    <property type="match status" value="1"/>
</dbReference>
<evidence type="ECO:0000256" key="7">
    <source>
        <dbReference type="ARBA" id="ARBA00022801"/>
    </source>
</evidence>
<dbReference type="SUPFAM" id="SSF52279">
    <property type="entry name" value="Beta-D-glucan exohydrolase, C-terminal domain"/>
    <property type="match status" value="1"/>
</dbReference>
<feature type="compositionally biased region" description="Low complexity" evidence="14">
    <location>
        <begin position="923"/>
        <end position="934"/>
    </location>
</feature>
<dbReference type="Pfam" id="PF01915">
    <property type="entry name" value="Glyco_hydro_3_C"/>
    <property type="match status" value="1"/>
</dbReference>
<organism evidence="16 17">
    <name type="scientific">Prorocentrum cordatum</name>
    <dbReference type="NCBI Taxonomy" id="2364126"/>
    <lineage>
        <taxon>Eukaryota</taxon>
        <taxon>Sar</taxon>
        <taxon>Alveolata</taxon>
        <taxon>Dinophyceae</taxon>
        <taxon>Prorocentrales</taxon>
        <taxon>Prorocentraceae</taxon>
        <taxon>Prorocentrum</taxon>
    </lineage>
</organism>
<sequence length="967" mass="102032">MHRHETLRLVEEGGDTTDGAGCRRESGSAPALTAAGATRRLLTCALVAAAGALTAHGVAALYRPAKARWGEHGATAALEDEVELQGSRCDSATPPGVPGARAEINAWAADLVGQMTKAEKWAMVRGTSDKGNWVGRIKGVPRLAIPPLTMQDGPQGFRPTSRAQLGQVTSWPCALAVAATWDAGAMRRWAQAMGQEFKARGASIALGPGVNVNRVAVNGRNAEYLSGEDAYLGAKLVVQFVEGMQGEGVAAVVKHFVNNEQEEDRTLVDIIIDERTLWEVYYPPFQAAVDAGVASVMCSYNSVNGQPACENSKTIQEDLKKTMGFDGWVMSDWDALKTGLGGVAGGTDQDLPSGNFFTDEVLGHVPSTRLDGMVQRVLQGMARVWSANPSSLCAHGAAEAVAYEVLAGVCRTEGGGAGTYSSHPGLDQAGCESACTDGLTCVAYEFSGPGTCELHTAAIVATEASVGATCGLKSQGGKTAASILEQHRTLAQDLASQGAVLLKNEKGVLPLGAAGKVAVIGAACDARHHIDLDNWLDSDYYVVGGSGRVAARSATSVVQGLRKSNLALKESIENSLTLARQALAESQVAVVCGGAASEENSDRKSLLLQEDNFIAQVLAMASEMQVPAVVVALAPGPILMSWRHEASAVLLMFLSGERTGDAAAAVMTGQVNPSAKLPVTIPVLESDAVPHCAVSKRSGHNTSCEYSERLLGGWHWYDGKEVAYPFGHGLSYTTFEYSAVEGPSQPDEDGRRRLSVQVRNTGRVDGSEVVQLYLDFPPEAGMPRRVLRGFAKTPVLRPDESHEVVLELTERDLSTWDVGVHGWRMPPPLATFQVMIGASSQDIRLGGSFSAEGAGSLVSATPDALARLSRLEGAGPQAGAGQPRAGTFRPTCSRNRPVRRIRSRCRACGTRGRARPQRRRRCGTGPRTRTRGTMPSPPSAPRLAAEAGRAREAARRGHAAASLGVEI</sequence>
<dbReference type="PANTHER" id="PTHR42715:SF12">
    <property type="entry name" value="BETA-GLUCOSIDASE G-RELATED"/>
    <property type="match status" value="1"/>
</dbReference>
<evidence type="ECO:0000256" key="12">
    <source>
        <dbReference type="ARBA" id="ARBA00041601"/>
    </source>
</evidence>
<keyword evidence="5" id="KW-0964">Secreted</keyword>
<evidence type="ECO:0000256" key="14">
    <source>
        <dbReference type="SAM" id="MobiDB-lite"/>
    </source>
</evidence>
<comment type="caution">
    <text evidence="16">The sequence shown here is derived from an EMBL/GenBank/DDBJ whole genome shotgun (WGS) entry which is preliminary data.</text>
</comment>
<reference evidence="16" key="1">
    <citation type="submission" date="2023-10" db="EMBL/GenBank/DDBJ databases">
        <authorList>
            <person name="Chen Y."/>
            <person name="Shah S."/>
            <person name="Dougan E. K."/>
            <person name="Thang M."/>
            <person name="Chan C."/>
        </authorList>
    </citation>
    <scope>NUCLEOTIDE SEQUENCE [LARGE SCALE GENOMIC DNA]</scope>
</reference>
<evidence type="ECO:0000313" key="17">
    <source>
        <dbReference type="Proteomes" id="UP001189429"/>
    </source>
</evidence>
<evidence type="ECO:0000256" key="2">
    <source>
        <dbReference type="ARBA" id="ARBA00004613"/>
    </source>
</evidence>
<dbReference type="PRINTS" id="PR00133">
    <property type="entry name" value="GLHYDRLASE3"/>
</dbReference>
<dbReference type="Gene3D" id="3.20.20.300">
    <property type="entry name" value="Glycoside hydrolase, family 3, N-terminal domain"/>
    <property type="match status" value="1"/>
</dbReference>
<evidence type="ECO:0000256" key="4">
    <source>
        <dbReference type="ARBA" id="ARBA00012744"/>
    </source>
</evidence>
<proteinExistence type="inferred from homology"/>
<evidence type="ECO:0000256" key="5">
    <source>
        <dbReference type="ARBA" id="ARBA00022525"/>
    </source>
</evidence>
<keyword evidence="17" id="KW-1185">Reference proteome</keyword>
<evidence type="ECO:0000256" key="3">
    <source>
        <dbReference type="ARBA" id="ARBA00005336"/>
    </source>
</evidence>
<dbReference type="InterPro" id="IPR050288">
    <property type="entry name" value="Cellulose_deg_GH3"/>
</dbReference>